<evidence type="ECO:0000256" key="6">
    <source>
        <dbReference type="PROSITE-ProRule" id="PRU00169"/>
    </source>
</evidence>
<dbReference type="PROSITE" id="PS50110">
    <property type="entry name" value="RESPONSE_REGULATORY"/>
    <property type="match status" value="1"/>
</dbReference>
<dbReference type="CDD" id="cd00383">
    <property type="entry name" value="trans_reg_C"/>
    <property type="match status" value="1"/>
</dbReference>
<evidence type="ECO:0000256" key="3">
    <source>
        <dbReference type="ARBA" id="ARBA00023015"/>
    </source>
</evidence>
<name>A0ABM7V985_9PROT</name>
<evidence type="ECO:0000313" key="10">
    <source>
        <dbReference type="EMBL" id="BDB96348.1"/>
    </source>
</evidence>
<dbReference type="SMART" id="SM00862">
    <property type="entry name" value="Trans_reg_C"/>
    <property type="match status" value="1"/>
</dbReference>
<evidence type="ECO:0000259" key="9">
    <source>
        <dbReference type="PROSITE" id="PS51755"/>
    </source>
</evidence>
<evidence type="ECO:0000259" key="8">
    <source>
        <dbReference type="PROSITE" id="PS50110"/>
    </source>
</evidence>
<evidence type="ECO:0000313" key="11">
    <source>
        <dbReference type="Proteomes" id="UP001320209"/>
    </source>
</evidence>
<evidence type="ECO:0000256" key="7">
    <source>
        <dbReference type="PROSITE-ProRule" id="PRU01091"/>
    </source>
</evidence>
<dbReference type="Pfam" id="PF00486">
    <property type="entry name" value="Trans_reg_C"/>
    <property type="match status" value="1"/>
</dbReference>
<feature type="domain" description="Response regulatory" evidence="8">
    <location>
        <begin position="14"/>
        <end position="127"/>
    </location>
</feature>
<evidence type="ECO:0000256" key="1">
    <source>
        <dbReference type="ARBA" id="ARBA00022553"/>
    </source>
</evidence>
<dbReference type="InterPro" id="IPR036388">
    <property type="entry name" value="WH-like_DNA-bd_sf"/>
</dbReference>
<keyword evidence="1 6" id="KW-0597">Phosphoprotein</keyword>
<sequence>MDRLDAFIQNKNWHILIVDDDSRLRALLSRYLNGNGFFASCVESVASAYKAMAIFEIDCIVADIMMPNERGTELLSNSKIESIPPVIFLSAMSAGIDRINGLKLGAEDYITKPFEPQELVLRLNRILSHKNEKNSFSFGEFVYDFSNKTLKNGKGETVLLSSTEQQLLEVLLRNSNKSVSREKIAHDLQYEEYNVRTIDMQINRLRQKIEKCPKEPLIIRSIRKKGYCITTE</sequence>
<protein>
    <submittedName>
        <fullName evidence="10">DNA-binding response regulator</fullName>
    </submittedName>
</protein>
<dbReference type="SMART" id="SM00448">
    <property type="entry name" value="REC"/>
    <property type="match status" value="1"/>
</dbReference>
<dbReference type="PROSITE" id="PS51755">
    <property type="entry name" value="OMPR_PHOB"/>
    <property type="match status" value="1"/>
</dbReference>
<keyword evidence="11" id="KW-1185">Reference proteome</keyword>
<dbReference type="GO" id="GO:0003677">
    <property type="term" value="F:DNA binding"/>
    <property type="evidence" value="ECO:0007669"/>
    <property type="project" value="UniProtKB-KW"/>
</dbReference>
<accession>A0ABM7V985</accession>
<dbReference type="Pfam" id="PF00072">
    <property type="entry name" value="Response_reg"/>
    <property type="match status" value="1"/>
</dbReference>
<keyword evidence="4 7" id="KW-0238">DNA-binding</keyword>
<dbReference type="InterPro" id="IPR039420">
    <property type="entry name" value="WalR-like"/>
</dbReference>
<feature type="DNA-binding region" description="OmpR/PhoB-type" evidence="7">
    <location>
        <begin position="133"/>
        <end position="231"/>
    </location>
</feature>
<dbReference type="PANTHER" id="PTHR48111">
    <property type="entry name" value="REGULATOR OF RPOS"/>
    <property type="match status" value="1"/>
</dbReference>
<evidence type="ECO:0000256" key="4">
    <source>
        <dbReference type="ARBA" id="ARBA00023125"/>
    </source>
</evidence>
<gene>
    <name evidence="10" type="ORF">HYD_4810</name>
</gene>
<dbReference type="PANTHER" id="PTHR48111:SF4">
    <property type="entry name" value="DNA-BINDING DUAL TRANSCRIPTIONAL REGULATOR OMPR"/>
    <property type="match status" value="1"/>
</dbReference>
<keyword evidence="3" id="KW-0805">Transcription regulation</keyword>
<dbReference type="SUPFAM" id="SSF46894">
    <property type="entry name" value="C-terminal effector domain of the bipartite response regulators"/>
    <property type="match status" value="1"/>
</dbReference>
<keyword evidence="2" id="KW-0902">Two-component regulatory system</keyword>
<reference evidence="10" key="1">
    <citation type="submission" date="2021-10" db="EMBL/GenBank/DDBJ databases">
        <title>Genome Sequence of The Candidatus Hydrogeosomobacter endosymbioticus, an Intracellular Bacterial Symbiont of the Anaerobic Ciliate GW7.</title>
        <authorList>
            <person name="Shiohama Y."/>
            <person name="Shinzato N."/>
        </authorList>
    </citation>
    <scope>NUCLEOTIDE SEQUENCE [LARGE SCALE GENOMIC DNA]</scope>
    <source>
        <strain evidence="10">200920</strain>
    </source>
</reference>
<organism evidence="10 11">
    <name type="scientific">Candidatus Hydrogenosomobacter endosymbioticus</name>
    <dbReference type="NCBI Taxonomy" id="2558174"/>
    <lineage>
        <taxon>Bacteria</taxon>
        <taxon>Pseudomonadati</taxon>
        <taxon>Pseudomonadota</taxon>
        <taxon>Alphaproteobacteria</taxon>
        <taxon>Holosporales</taxon>
        <taxon>Holosporaceae</taxon>
        <taxon>Candidatus Hydrogenosomobacter</taxon>
    </lineage>
</organism>
<proteinExistence type="predicted"/>
<dbReference type="SUPFAM" id="SSF52172">
    <property type="entry name" value="CheY-like"/>
    <property type="match status" value="1"/>
</dbReference>
<evidence type="ECO:0000256" key="2">
    <source>
        <dbReference type="ARBA" id="ARBA00023012"/>
    </source>
</evidence>
<evidence type="ECO:0000256" key="5">
    <source>
        <dbReference type="ARBA" id="ARBA00023163"/>
    </source>
</evidence>
<dbReference type="Gene3D" id="6.10.250.690">
    <property type="match status" value="1"/>
</dbReference>
<dbReference type="InterPro" id="IPR001789">
    <property type="entry name" value="Sig_transdc_resp-reg_receiver"/>
</dbReference>
<keyword evidence="5" id="KW-0804">Transcription</keyword>
<dbReference type="InterPro" id="IPR001867">
    <property type="entry name" value="OmpR/PhoB-type_DNA-bd"/>
</dbReference>
<dbReference type="Proteomes" id="UP001320209">
    <property type="component" value="Chromosome"/>
</dbReference>
<feature type="domain" description="OmpR/PhoB-type" evidence="9">
    <location>
        <begin position="133"/>
        <end position="231"/>
    </location>
</feature>
<dbReference type="Gene3D" id="3.40.50.2300">
    <property type="match status" value="1"/>
</dbReference>
<dbReference type="Gene3D" id="1.10.10.10">
    <property type="entry name" value="Winged helix-like DNA-binding domain superfamily/Winged helix DNA-binding domain"/>
    <property type="match status" value="1"/>
</dbReference>
<dbReference type="InterPro" id="IPR011006">
    <property type="entry name" value="CheY-like_superfamily"/>
</dbReference>
<dbReference type="EMBL" id="AP025225">
    <property type="protein sequence ID" value="BDB96348.1"/>
    <property type="molecule type" value="Genomic_DNA"/>
</dbReference>
<feature type="modified residue" description="4-aspartylphosphate" evidence="6">
    <location>
        <position position="63"/>
    </location>
</feature>
<dbReference type="InterPro" id="IPR016032">
    <property type="entry name" value="Sig_transdc_resp-reg_C-effctor"/>
</dbReference>